<dbReference type="RefSeq" id="WP_005942451.1">
    <property type="nucleotide sequence ID" value="NZ_ATVK01000058.1"/>
</dbReference>
<keyword evidence="1" id="KW-1133">Transmembrane helix</keyword>
<accession>L7LBU9</accession>
<name>L7LBU9_9ACTN</name>
<sequence length="340" mass="35315">MINFRAPGMAADPGVFRQRALIFLAVLAVLVPLAVWVTKVASPAKAHLTIRADYVASGIVPGSAVVIHGAELGTLEQVSVPAPGQFALHLVLDDGVLGPGGLVTARTDVTYAPKNLFGISAIVLDPAPGHPLADGSELAPASTTDATLTSLLRQLTDLQNDAFDPHMGEILATAGRAVRGLAPVAGIAGEIGKALADTQRIAPRQSLPLFSRLVTQLSEGSATFLPAFEELLAWEPPRREGFQEAMYNGLLVTSTLMADDLDELSGPRGLTALSDWLPPAAAAMNWISRAFPGSRANGEDVAELIGRLEKALADGPGGPRLRVDVMLASVPGVTAALGAR</sequence>
<evidence type="ECO:0008006" key="4">
    <source>
        <dbReference type="Google" id="ProtNLM"/>
    </source>
</evidence>
<dbReference type="AlphaFoldDB" id="L7LBU9"/>
<comment type="caution">
    <text evidence="2">The sequence shown here is derived from an EMBL/GenBank/DDBJ whole genome shotgun (WGS) entry which is preliminary data.</text>
</comment>
<keyword evidence="1" id="KW-0472">Membrane</keyword>
<evidence type="ECO:0000313" key="2">
    <source>
        <dbReference type="EMBL" id="GAC58404.1"/>
    </source>
</evidence>
<reference evidence="2 3" key="1">
    <citation type="submission" date="2012-12" db="EMBL/GenBank/DDBJ databases">
        <title>Whole genome shotgun sequence of Gordonia hirsuta NBRC 16056.</title>
        <authorList>
            <person name="Isaki-Nakamura S."/>
            <person name="Hosoyama A."/>
            <person name="Tsuchikane K."/>
            <person name="Katsumata H."/>
            <person name="Baba S."/>
            <person name="Yamazaki S."/>
            <person name="Fujita N."/>
        </authorList>
    </citation>
    <scope>NUCLEOTIDE SEQUENCE [LARGE SCALE GENOMIC DNA]</scope>
    <source>
        <strain evidence="2 3">NBRC 16056</strain>
    </source>
</reference>
<evidence type="ECO:0000313" key="3">
    <source>
        <dbReference type="Proteomes" id="UP000053405"/>
    </source>
</evidence>
<dbReference type="EMBL" id="BANT01000038">
    <property type="protein sequence ID" value="GAC58404.1"/>
    <property type="molecule type" value="Genomic_DNA"/>
</dbReference>
<evidence type="ECO:0000256" key="1">
    <source>
        <dbReference type="SAM" id="Phobius"/>
    </source>
</evidence>
<dbReference type="OrthoDB" id="4367361at2"/>
<organism evidence="2 3">
    <name type="scientific">Gordonia hirsuta DSM 44140 = NBRC 16056</name>
    <dbReference type="NCBI Taxonomy" id="1121927"/>
    <lineage>
        <taxon>Bacteria</taxon>
        <taxon>Bacillati</taxon>
        <taxon>Actinomycetota</taxon>
        <taxon>Actinomycetes</taxon>
        <taxon>Mycobacteriales</taxon>
        <taxon>Gordoniaceae</taxon>
        <taxon>Gordonia</taxon>
    </lineage>
</organism>
<dbReference type="Proteomes" id="UP000053405">
    <property type="component" value="Unassembled WGS sequence"/>
</dbReference>
<feature type="transmembrane region" description="Helical" evidence="1">
    <location>
        <begin position="20"/>
        <end position="38"/>
    </location>
</feature>
<keyword evidence="3" id="KW-1185">Reference proteome</keyword>
<dbReference type="STRING" id="1121927.GOHSU_38_00430"/>
<proteinExistence type="predicted"/>
<keyword evidence="1" id="KW-0812">Transmembrane</keyword>
<dbReference type="eggNOG" id="COG1463">
    <property type="taxonomic scope" value="Bacteria"/>
</dbReference>
<gene>
    <name evidence="2" type="ORF">GOHSU_38_00430</name>
</gene>
<protein>
    <recommendedName>
        <fullName evidence="4">Mce family protein</fullName>
    </recommendedName>
</protein>